<keyword evidence="1" id="KW-0812">Transmembrane</keyword>
<keyword evidence="1" id="KW-0472">Membrane</keyword>
<dbReference type="EMBL" id="CAKKNE010000003">
    <property type="protein sequence ID" value="CAH0370150.1"/>
    <property type="molecule type" value="Genomic_DNA"/>
</dbReference>
<accession>A0A8J2WXS1</accession>
<dbReference type="AlphaFoldDB" id="A0A8J2WXS1"/>
<reference evidence="2" key="1">
    <citation type="submission" date="2021-11" db="EMBL/GenBank/DDBJ databases">
        <authorList>
            <consortium name="Genoscope - CEA"/>
            <person name="William W."/>
        </authorList>
    </citation>
    <scope>NUCLEOTIDE SEQUENCE</scope>
</reference>
<protein>
    <submittedName>
        <fullName evidence="2">Uncharacterized protein</fullName>
    </submittedName>
</protein>
<sequence length="265" mass="29472">MAGDDGTAAPSQVPTTISPTHIEETIFKIVEVTDAPSYAPTLPRPTYAPTTPAPSFTYTMQAGQCYDKVWLEHTQPYDPRCEENCARIEIDDCARYCDGAGVVTMASNDRGGLDACTCATASKESCMVVGGYDEPFSLARAARRFPFDGTCVLGDTDLQLTRFCDQMGKFEPDEYRPTRRPTTFQPTARREVEVKAELTLVGRRGAILIGTCFALAAFLLFCLLFSRWRERRRLKRIAEMSSSAADFTSDFSPLDDDGQKWLEMM</sequence>
<keyword evidence="1" id="KW-1133">Transmembrane helix</keyword>
<feature type="transmembrane region" description="Helical" evidence="1">
    <location>
        <begin position="205"/>
        <end position="226"/>
    </location>
</feature>
<proteinExistence type="predicted"/>
<evidence type="ECO:0000313" key="3">
    <source>
        <dbReference type="Proteomes" id="UP000789595"/>
    </source>
</evidence>
<dbReference type="Proteomes" id="UP000789595">
    <property type="component" value="Unassembled WGS sequence"/>
</dbReference>
<name>A0A8J2WXS1_9STRA</name>
<comment type="caution">
    <text evidence="2">The sequence shown here is derived from an EMBL/GenBank/DDBJ whole genome shotgun (WGS) entry which is preliminary data.</text>
</comment>
<evidence type="ECO:0000256" key="1">
    <source>
        <dbReference type="SAM" id="Phobius"/>
    </source>
</evidence>
<gene>
    <name evidence="2" type="ORF">PECAL_3P00170</name>
</gene>
<organism evidence="2 3">
    <name type="scientific">Pelagomonas calceolata</name>
    <dbReference type="NCBI Taxonomy" id="35677"/>
    <lineage>
        <taxon>Eukaryota</taxon>
        <taxon>Sar</taxon>
        <taxon>Stramenopiles</taxon>
        <taxon>Ochrophyta</taxon>
        <taxon>Pelagophyceae</taxon>
        <taxon>Pelagomonadales</taxon>
        <taxon>Pelagomonadaceae</taxon>
        <taxon>Pelagomonas</taxon>
    </lineage>
</organism>
<evidence type="ECO:0000313" key="2">
    <source>
        <dbReference type="EMBL" id="CAH0370150.1"/>
    </source>
</evidence>
<keyword evidence="3" id="KW-1185">Reference proteome</keyword>